<feature type="transmembrane region" description="Helical" evidence="14">
    <location>
        <begin position="1987"/>
        <end position="2007"/>
    </location>
</feature>
<feature type="transmembrane region" description="Helical" evidence="14">
    <location>
        <begin position="2163"/>
        <end position="2182"/>
    </location>
</feature>
<dbReference type="InterPro" id="IPR000699">
    <property type="entry name" value="RIH_dom"/>
</dbReference>
<protein>
    <recommendedName>
        <fullName evidence="15">MIR domain-containing protein</fullName>
    </recommendedName>
</protein>
<accession>A0A1R2B5R6</accession>
<evidence type="ECO:0000256" key="1">
    <source>
        <dbReference type="ARBA" id="ARBA00004477"/>
    </source>
</evidence>
<dbReference type="InterPro" id="IPR016093">
    <property type="entry name" value="MIR_motif"/>
</dbReference>
<dbReference type="PANTHER" id="PTHR13715">
    <property type="entry name" value="RYANODINE RECEPTOR AND IP3 RECEPTOR"/>
    <property type="match status" value="1"/>
</dbReference>
<evidence type="ECO:0000256" key="13">
    <source>
        <dbReference type="SAM" id="Coils"/>
    </source>
</evidence>
<dbReference type="GO" id="GO:0005220">
    <property type="term" value="F:inositol 1,4,5-trisphosphate-gated calcium channel activity"/>
    <property type="evidence" value="ECO:0007669"/>
    <property type="project" value="InterPro"/>
</dbReference>
<feature type="transmembrane region" description="Helical" evidence="14">
    <location>
        <begin position="2329"/>
        <end position="2348"/>
    </location>
</feature>
<keyword evidence="17" id="KW-1185">Reference proteome</keyword>
<dbReference type="InterPro" id="IPR014821">
    <property type="entry name" value="Ins145_P3_rcpt"/>
</dbReference>
<dbReference type="SUPFAM" id="SSF82109">
    <property type="entry name" value="MIR domain"/>
    <property type="match status" value="1"/>
</dbReference>
<organism evidence="16 17">
    <name type="scientific">Stentor coeruleus</name>
    <dbReference type="NCBI Taxonomy" id="5963"/>
    <lineage>
        <taxon>Eukaryota</taxon>
        <taxon>Sar</taxon>
        <taxon>Alveolata</taxon>
        <taxon>Ciliophora</taxon>
        <taxon>Postciliodesmatophora</taxon>
        <taxon>Heterotrichea</taxon>
        <taxon>Heterotrichida</taxon>
        <taxon>Stentoridae</taxon>
        <taxon>Stentor</taxon>
    </lineage>
</organism>
<evidence type="ECO:0000256" key="8">
    <source>
        <dbReference type="ARBA" id="ARBA00023065"/>
    </source>
</evidence>
<dbReference type="EMBL" id="MPUH01000927">
    <property type="protein sequence ID" value="OMJ72134.1"/>
    <property type="molecule type" value="Genomic_DNA"/>
</dbReference>
<dbReference type="SMART" id="SM00472">
    <property type="entry name" value="MIR"/>
    <property type="match status" value="1"/>
</dbReference>
<evidence type="ECO:0000256" key="10">
    <source>
        <dbReference type="ARBA" id="ARBA00023170"/>
    </source>
</evidence>
<evidence type="ECO:0000256" key="7">
    <source>
        <dbReference type="ARBA" id="ARBA00022989"/>
    </source>
</evidence>
<evidence type="ECO:0000313" key="17">
    <source>
        <dbReference type="Proteomes" id="UP000187209"/>
    </source>
</evidence>
<dbReference type="InterPro" id="IPR005821">
    <property type="entry name" value="Ion_trans_dom"/>
</dbReference>
<evidence type="ECO:0000256" key="12">
    <source>
        <dbReference type="ARBA" id="ARBA00023303"/>
    </source>
</evidence>
<dbReference type="InterPro" id="IPR035910">
    <property type="entry name" value="RyR/IP3R_RIH_dom_sf"/>
</dbReference>
<feature type="transmembrane region" description="Helical" evidence="14">
    <location>
        <begin position="2216"/>
        <end position="2239"/>
    </location>
</feature>
<evidence type="ECO:0000256" key="4">
    <source>
        <dbReference type="ARBA" id="ARBA00022692"/>
    </source>
</evidence>
<dbReference type="GO" id="GO:0070679">
    <property type="term" value="F:inositol 1,4,5 trisphosphate binding"/>
    <property type="evidence" value="ECO:0007669"/>
    <property type="project" value="InterPro"/>
</dbReference>
<dbReference type="PROSITE" id="PS50919">
    <property type="entry name" value="MIR"/>
    <property type="match status" value="1"/>
</dbReference>
<evidence type="ECO:0000256" key="14">
    <source>
        <dbReference type="SAM" id="Phobius"/>
    </source>
</evidence>
<keyword evidence="11" id="KW-1071">Ligand-gated ion channel</keyword>
<feature type="domain" description="MIR" evidence="15">
    <location>
        <begin position="289"/>
        <end position="338"/>
    </location>
</feature>
<keyword evidence="6" id="KW-0256">Endoplasmic reticulum</keyword>
<dbReference type="PRINTS" id="PR00779">
    <property type="entry name" value="INSP3RECEPTR"/>
</dbReference>
<evidence type="ECO:0000256" key="2">
    <source>
        <dbReference type="ARBA" id="ARBA00009453"/>
    </source>
</evidence>
<dbReference type="CDD" id="cd23263">
    <property type="entry name" value="beta-trefoil_MIR"/>
    <property type="match status" value="1"/>
</dbReference>
<dbReference type="Pfam" id="PF08454">
    <property type="entry name" value="RIH_assoc"/>
    <property type="match status" value="1"/>
</dbReference>
<evidence type="ECO:0000256" key="5">
    <source>
        <dbReference type="ARBA" id="ARBA00022737"/>
    </source>
</evidence>
<dbReference type="PANTHER" id="PTHR13715:SF99">
    <property type="entry name" value="INOSITOL 1,4,5-TRISPHOSPHATE RECEPTOR-LIKE PROTEIN A"/>
    <property type="match status" value="1"/>
</dbReference>
<dbReference type="InterPro" id="IPR013662">
    <property type="entry name" value="RIH_assoc-dom"/>
</dbReference>
<evidence type="ECO:0000259" key="15">
    <source>
        <dbReference type="PROSITE" id="PS50919"/>
    </source>
</evidence>
<keyword evidence="9 14" id="KW-0472">Membrane</keyword>
<feature type="transmembrane region" description="Helical" evidence="14">
    <location>
        <begin position="2290"/>
        <end position="2309"/>
    </location>
</feature>
<dbReference type="Gene3D" id="1.25.10.30">
    <property type="entry name" value="IP3 receptor type 1 binding core, RIH domain"/>
    <property type="match status" value="1"/>
</dbReference>
<comment type="caution">
    <text evidence="16">The sequence shown here is derived from an EMBL/GenBank/DDBJ whole genome shotgun (WGS) entry which is preliminary data.</text>
</comment>
<keyword evidence="12" id="KW-0407">Ion channel</keyword>
<feature type="transmembrane region" description="Helical" evidence="14">
    <location>
        <begin position="2404"/>
        <end position="2428"/>
    </location>
</feature>
<feature type="coiled-coil region" evidence="13">
    <location>
        <begin position="77"/>
        <end position="108"/>
    </location>
</feature>
<keyword evidence="4 14" id="KW-0812">Transmembrane</keyword>
<keyword evidence="8" id="KW-0406">Ion transport</keyword>
<dbReference type="InterPro" id="IPR000493">
    <property type="entry name" value="InsP3_rcpt"/>
</dbReference>
<sequence>MSKEANTQSDYLHYGCTVALSFNENDYAHSSGFIDSSIYISPYSEISDFSQCLFRILPFSIHSIQCDLLSTLESSELLEYQKKYIELEEKLRAEFQNSLDNYEKLKGKPLHFGTIVYLQHVLSHRFLTVFPNEISIFDRDCLKITLTDFPNDYSYIKLQPSYNFQKESHGLIRKSDIIVLEVYLPSLSKNSYVTVSDNTINPTNAEVLTREVAACMDKKCKWQLNMYYSVNLKNSNLLQCGDFIWISHSEGQAVLVAMCKEAHVLVYFNNNLTNSNGLWRIEREVNTIGGFVYTEQNYRLKHLATGMYLALEKNNEGKYVGTLANKDHDNNIWVFQQIYSNNKKAKIFSDQFCSLMNKTTGVNLQGLESGDQFTNIRIGFSHDSSETSYFKIFRADFSTSWESQFTLNCMPILSSLKTITSQYNKKLNGDAYTNIKEFRKNMVLAQSCLTQISLFLQSKQSNSMTLGKSYGVIDKARQKSIKELGIIDILADFLDNAFVEEFSLNKVLKLDAYTHERVSSFSQRIKVDLNKNIHNILLKEIVIIVQQIYELLSISCKENLENQLYIFKFLDVFQKHAGYDLGATKFMSMILSNNEALLFKLLRNTSVSISIIDHYVWLLKKFAKERKSHLVEFLKTICSCGDFGVSINQEKLHEILFFNPESYNKVILPTSLDSERKNLFVILQHPSGIGEESVSLFSCFSYGYVVKFQKEIEYFTVFLGLFSSLCKGRNYICKASVNNWFPFRIIFDNIWNEELTLEVRANFLEMLMNMHIDFQPRSYTEKPELIRTLEKGDPSATRINFSRKHSVLNLDSGLDLVRNVGEKLTTRRVVGRENLMFSRRNQKQDEFSFLINEDEQDLFNLKCDLIRYLEEIASPEFNIFTLELFRLSNMLIKFEVISLEKSVQEMNRCVFSSGSEEFKTNETDIFKIMKALFRLLFYTEVRKSMAFKSLKTTMMEPVKMNSALYRKKNMGKAPYNDFSEEPFAKYMHGLQKFMQFNMLRDETDSNTETMEIKCKLVLCDTVSFALKLRQDYLLNNALAWYKQDENKELEDPTILIPELISLKLKQNPKKRKKHFKYFHKPVFKQLTVICPNIVEELFKLIVGTTNYELRTKVISIILQLFSERKEMIKSLRKVKIMAMESDPEIFLWAKISMGTFRNLAEQSEIICKYWTQNDKMYDKTLEKLDTLTALLTNFETLMHADCRLKSGELVRINPEIDFDRQIMLKHLNFHTHVISLIKDGIYILEEIYDNPKSPKEIEARKKLFILFSLCFKALLSFTYKNSKNQKALYSYLTILTINLRIQVGQIDLICEIFRDNASLCTLASESFLQQFIELIINEGRQEMFLKFFEVVTEVDGVGIPNIQRLILMLMCQNNVYHKVCYMDENDKFEFKKSEEPNSDSYVDQPFLYHARLINVLTKCGKHSTGFQLTKAKCQKILSFDMVLELLSKGSEYKILEVPLLNFLITIYLSSNITEDLANTAELFRLIEINSEKLKEITKESETDIAAIEKWLEIMYSFYTKSLNQEHHKVNYAFSCIENYLKALFENWDTIQQLKITSELQIYLDNLGEVFNMKFCRLYHITDIVLNEMSHIPNEKAKWNKFVSKFNQSNCKAYIKKEQIKFLKAINIMKALEAGVSRKEIIEAFVEYISLANVYKPPSDVLYTLIKFLANSLDCHDKIEKDQAEYKRRAQEELRELRIVNIILELMCDKTLEKSIFSILIHFSIKLLDGGNEKVQQDFFNFFTTFPISENFFCRIYNMINEFISFLTMLNENDTKTIALMRKSSKIINNLIKLLQLLCENHYEPLQNYIQIQGKSRNNYDLVTAVISLLQELMVRKKLQSFEIIKHCFEMLTEAIQGPCLMNQKAIITSKFLDIASDLLGLDHNTEELTHYLSGKGEKAQHRGQYVYLESDMVIHLKYKCLITLLGLLEGHNDNFNLIRMARAFNLLIFRKNITAIYERFLNYRSAYNKNIFLHVNESQYSSIEKKMHNSLFIEVGFFAFFLLKYFISVEDGEINKMLMSDVPEFVKKHKEIHERVNRATIETNQLPQIFQNIFTSASLIDKDSDIFCRALDFFEKNTGNVEIVFQGVSSITYFWLPPVCHHLTFEVKEEFTLKIDRTSDKKKVESLIAKVPEVIEDMQYEEKLSTAYGYKFMTNNVRHLKNLAFALTIWLNLIILFSYSSYGTDRLDEPSYLNVEPHSNKTDKIASTKMHIKGVGTIHCILSGVIFFYFIIKIAPILVQRVWKEQAAQVQDPQNANNFTSKAKKYLLTFLYTLSTIDVLFYFLYFAFSILGLTVHPFFFSAHLADAMYRFPSLQNVVKAIYIPWKSLVLTLVFILVIVYLFSVWAYVRLSEHFVGNCDSLLLCFATVFDKGFKNSGGIGMWLDYVYPSIPGEINIERFFFDNLFTIILLWIMMNIIQGIIIVTFAVVREIDASNLADINNKCLICGKEKEEIERNTGKTFKYHREAVHNEWNYVFFLTYLEFKENTEHTGIESYVYQQNKNRCIDWVPLEQGMGFTGNEDVE</sequence>
<dbReference type="OrthoDB" id="300855at2759"/>
<dbReference type="Pfam" id="PF00520">
    <property type="entry name" value="Ion_trans"/>
    <property type="match status" value="1"/>
</dbReference>
<dbReference type="InterPro" id="IPR015925">
    <property type="entry name" value="Ryanodine_IP3_receptor"/>
</dbReference>
<dbReference type="InterPro" id="IPR036300">
    <property type="entry name" value="MIR_dom_sf"/>
</dbReference>
<dbReference type="Pfam" id="PF02815">
    <property type="entry name" value="MIR"/>
    <property type="match status" value="1"/>
</dbReference>
<keyword evidence="7 14" id="KW-1133">Transmembrane helix</keyword>
<proteinExistence type="inferred from homology"/>
<dbReference type="Proteomes" id="UP000187209">
    <property type="component" value="Unassembled WGS sequence"/>
</dbReference>
<reference evidence="16 17" key="1">
    <citation type="submission" date="2016-11" db="EMBL/GenBank/DDBJ databases">
        <title>The macronuclear genome of Stentor coeruleus: a giant cell with tiny introns.</title>
        <authorList>
            <person name="Slabodnick M."/>
            <person name="Ruby J.G."/>
            <person name="Reiff S.B."/>
            <person name="Swart E.C."/>
            <person name="Gosai S."/>
            <person name="Prabakaran S."/>
            <person name="Witkowska E."/>
            <person name="Larue G.E."/>
            <person name="Fisher S."/>
            <person name="Freeman R.M."/>
            <person name="Gunawardena J."/>
            <person name="Chu W."/>
            <person name="Stover N.A."/>
            <person name="Gregory B.D."/>
            <person name="Nowacki M."/>
            <person name="Derisi J."/>
            <person name="Roy S.W."/>
            <person name="Marshall W.F."/>
            <person name="Sood P."/>
        </authorList>
    </citation>
    <scope>NUCLEOTIDE SEQUENCE [LARGE SCALE GENOMIC DNA]</scope>
    <source>
        <strain evidence="16">WM001</strain>
    </source>
</reference>
<evidence type="ECO:0000256" key="6">
    <source>
        <dbReference type="ARBA" id="ARBA00022824"/>
    </source>
</evidence>
<dbReference type="SUPFAM" id="SSF100909">
    <property type="entry name" value="IP3 receptor type 1 binding core, domain 2"/>
    <property type="match status" value="2"/>
</dbReference>
<keyword evidence="3" id="KW-0813">Transport</keyword>
<keyword evidence="5" id="KW-0677">Repeat</keyword>
<name>A0A1R2B5R6_9CILI</name>
<evidence type="ECO:0000256" key="11">
    <source>
        <dbReference type="ARBA" id="ARBA00023286"/>
    </source>
</evidence>
<comment type="similarity">
    <text evidence="2">Belongs to the InsP3 receptor family.</text>
</comment>
<evidence type="ECO:0000256" key="9">
    <source>
        <dbReference type="ARBA" id="ARBA00023136"/>
    </source>
</evidence>
<keyword evidence="10" id="KW-0675">Receptor</keyword>
<dbReference type="Pfam" id="PF08709">
    <property type="entry name" value="Ins145_P3_rec"/>
    <property type="match status" value="1"/>
</dbReference>
<dbReference type="Pfam" id="PF01365">
    <property type="entry name" value="RYDR_ITPR"/>
    <property type="match status" value="2"/>
</dbReference>
<dbReference type="Gene3D" id="2.80.10.50">
    <property type="match status" value="2"/>
</dbReference>
<comment type="subcellular location">
    <subcellularLocation>
        <location evidence="1">Endoplasmic reticulum membrane</location>
        <topology evidence="1">Multi-pass membrane protein</topology>
    </subcellularLocation>
</comment>
<evidence type="ECO:0000256" key="3">
    <source>
        <dbReference type="ARBA" id="ARBA00022448"/>
    </source>
</evidence>
<dbReference type="GO" id="GO:0005789">
    <property type="term" value="C:endoplasmic reticulum membrane"/>
    <property type="evidence" value="ECO:0007669"/>
    <property type="project" value="UniProtKB-SubCell"/>
</dbReference>
<gene>
    <name evidence="16" type="ORF">SteCoe_29494</name>
</gene>
<evidence type="ECO:0000313" key="16">
    <source>
        <dbReference type="EMBL" id="OMJ72134.1"/>
    </source>
</evidence>
<keyword evidence="13" id="KW-0175">Coiled coil</keyword>